<gene>
    <name evidence="1" type="ORF">ICHIAU1_10030</name>
</gene>
<evidence type="ECO:0000313" key="1">
    <source>
        <dbReference type="EMBL" id="BBU68720.1"/>
    </source>
</evidence>
<sequence length="157" mass="17961">MAQETMGQRIVGEAKKALRLTLYFGFWFSALTLLTHEILQQHGLPFAHWGLAWIKAALCAKFILIGQAFYPMRHSDGSDLWRIVLPRSFVYLGVVFSLNVLEVVVEGLFHGERFVDALQHFANGNPVYAFALAWVYWLILVPYLLMGSLDRYVNNRA</sequence>
<protein>
    <submittedName>
        <fullName evidence="1">Uncharacterized protein</fullName>
    </submittedName>
</protein>
<keyword evidence="2" id="KW-1185">Reference proteome</keyword>
<evidence type="ECO:0000313" key="2">
    <source>
        <dbReference type="Proteomes" id="UP000463961"/>
    </source>
</evidence>
<dbReference type="RefSeq" id="WP_162050518.1">
    <property type="nucleotide sequence ID" value="NZ_AP019011.1"/>
</dbReference>
<organism evidence="1 2">
    <name type="scientific">Fluviibacter phosphoraccumulans</name>
    <dbReference type="NCBI Taxonomy" id="1751046"/>
    <lineage>
        <taxon>Bacteria</taxon>
        <taxon>Pseudomonadati</taxon>
        <taxon>Pseudomonadota</taxon>
        <taxon>Betaproteobacteria</taxon>
        <taxon>Rhodocyclales</taxon>
        <taxon>Fluviibacteraceae</taxon>
        <taxon>Fluviibacter</taxon>
    </lineage>
</organism>
<dbReference type="EMBL" id="AP022345">
    <property type="protein sequence ID" value="BBU68720.1"/>
    <property type="molecule type" value="Genomic_DNA"/>
</dbReference>
<reference evidence="2" key="1">
    <citation type="submission" date="2020-01" db="EMBL/GenBank/DDBJ databases">
        <title>Phosphoaccumulans saitamaens gen. nov., sp. nov., a polyphosphate accumulating bacterium isolated from surface river water.</title>
        <authorList>
            <person name="Watanabe K."/>
            <person name="Suda W."/>
        </authorList>
    </citation>
    <scope>NUCLEOTIDE SEQUENCE [LARGE SCALE GENOMIC DNA]</scope>
    <source>
        <strain evidence="2">ICHIAU1</strain>
    </source>
</reference>
<dbReference type="AlphaFoldDB" id="A0A679I2H5"/>
<name>A0A679I2H5_9RHOO</name>
<dbReference type="Proteomes" id="UP000463961">
    <property type="component" value="Chromosome"/>
</dbReference>
<accession>A0A679I2H5</accession>
<proteinExistence type="predicted"/>
<dbReference type="OrthoDB" id="9131955at2"/>